<feature type="transmembrane region" description="Helical" evidence="2">
    <location>
        <begin position="88"/>
        <end position="108"/>
    </location>
</feature>
<evidence type="ECO:0000313" key="3">
    <source>
        <dbReference type="EMBL" id="NVK77760.1"/>
    </source>
</evidence>
<evidence type="ECO:0000256" key="1">
    <source>
        <dbReference type="SAM" id="MobiDB-lite"/>
    </source>
</evidence>
<dbReference type="RefSeq" id="WP_171079542.1">
    <property type="nucleotide sequence ID" value="NZ_BNBU01000001.1"/>
</dbReference>
<dbReference type="Proteomes" id="UP000587462">
    <property type="component" value="Unassembled WGS sequence"/>
</dbReference>
<proteinExistence type="predicted"/>
<feature type="transmembrane region" description="Helical" evidence="2">
    <location>
        <begin position="13"/>
        <end position="38"/>
    </location>
</feature>
<feature type="region of interest" description="Disordered" evidence="1">
    <location>
        <begin position="116"/>
        <end position="139"/>
    </location>
</feature>
<dbReference type="Gene3D" id="1.20.1250.20">
    <property type="entry name" value="MFS general substrate transporter like domains"/>
    <property type="match status" value="1"/>
</dbReference>
<accession>A0A7Y7E6D7</accession>
<dbReference type="EMBL" id="JABBXF010000015">
    <property type="protein sequence ID" value="NVK77760.1"/>
    <property type="molecule type" value="Genomic_DNA"/>
</dbReference>
<evidence type="ECO:0000313" key="4">
    <source>
        <dbReference type="Proteomes" id="UP000587462"/>
    </source>
</evidence>
<keyword evidence="2" id="KW-0812">Transmembrane</keyword>
<feature type="transmembrane region" description="Helical" evidence="2">
    <location>
        <begin position="50"/>
        <end position="68"/>
    </location>
</feature>
<keyword evidence="2" id="KW-0472">Membrane</keyword>
<keyword evidence="4" id="KW-1185">Reference proteome</keyword>
<dbReference type="SUPFAM" id="SSF103473">
    <property type="entry name" value="MFS general substrate transporter"/>
    <property type="match status" value="1"/>
</dbReference>
<dbReference type="AlphaFoldDB" id="A0A7Y7E6D7"/>
<sequence>MAVLAGLVWAPRLAVYLAVATVGGAVLGMGNALTLVATQGVIRPERAGEASGVTKTVITVAAGLGVGLTGSVADPDGGAGAESATHTALLATAGGCLAACLVLLLWLWGPDRSHRRPYPAAARTGDASPEHHPRRRTTR</sequence>
<organism evidence="3 4">
    <name type="scientific">Streptomyces morookaense</name>
    <name type="common">Streptoverticillium morookaense</name>
    <dbReference type="NCBI Taxonomy" id="1970"/>
    <lineage>
        <taxon>Bacteria</taxon>
        <taxon>Bacillati</taxon>
        <taxon>Actinomycetota</taxon>
        <taxon>Actinomycetes</taxon>
        <taxon>Kitasatosporales</taxon>
        <taxon>Streptomycetaceae</taxon>
        <taxon>Streptomyces</taxon>
    </lineage>
</organism>
<gene>
    <name evidence="3" type="ORF">HG542_08780</name>
</gene>
<reference evidence="3 4" key="1">
    <citation type="submission" date="2020-04" db="EMBL/GenBank/DDBJ databases">
        <title>Draft Genome Sequence of Streptomyces morookaense DSM 40503, an 8-azaguanine-producing strain.</title>
        <authorList>
            <person name="Qi J."/>
            <person name="Gao J.-M."/>
        </authorList>
    </citation>
    <scope>NUCLEOTIDE SEQUENCE [LARGE SCALE GENOMIC DNA]</scope>
    <source>
        <strain evidence="3 4">DSM 40503</strain>
    </source>
</reference>
<keyword evidence="2" id="KW-1133">Transmembrane helix</keyword>
<evidence type="ECO:0000256" key="2">
    <source>
        <dbReference type="SAM" id="Phobius"/>
    </source>
</evidence>
<protein>
    <submittedName>
        <fullName evidence="3">Uncharacterized protein</fullName>
    </submittedName>
</protein>
<dbReference type="InterPro" id="IPR036259">
    <property type="entry name" value="MFS_trans_sf"/>
</dbReference>
<name>A0A7Y7E6D7_STRMO</name>
<comment type="caution">
    <text evidence="3">The sequence shown here is derived from an EMBL/GenBank/DDBJ whole genome shotgun (WGS) entry which is preliminary data.</text>
</comment>